<gene>
    <name evidence="3" type="ORF">DES41_104566</name>
</gene>
<dbReference type="PANTHER" id="PTHR30547:SF0">
    <property type="entry name" value="BLR8175 PROTEIN"/>
    <property type="match status" value="1"/>
</dbReference>
<keyword evidence="4" id="KW-1185">Reference proteome</keyword>
<dbReference type="GO" id="GO:0004519">
    <property type="term" value="F:endonuclease activity"/>
    <property type="evidence" value="ECO:0007669"/>
    <property type="project" value="UniProtKB-KW"/>
</dbReference>
<keyword evidence="3" id="KW-0378">Hydrolase</keyword>
<keyword evidence="3" id="KW-0540">Nuclease</keyword>
<organism evidence="3 4">
    <name type="scientific">Pseudorhodoferax soli</name>
    <dbReference type="NCBI Taxonomy" id="545864"/>
    <lineage>
        <taxon>Bacteria</taxon>
        <taxon>Pseudomonadati</taxon>
        <taxon>Pseudomonadota</taxon>
        <taxon>Betaproteobacteria</taxon>
        <taxon>Burkholderiales</taxon>
        <taxon>Comamonadaceae</taxon>
    </lineage>
</organism>
<dbReference type="InterPro" id="IPR053148">
    <property type="entry name" value="PD-DEXK-like_domain"/>
</dbReference>
<feature type="domain" description="YhcG PDDEXK nuclease" evidence="1">
    <location>
        <begin position="174"/>
        <end position="327"/>
    </location>
</feature>
<evidence type="ECO:0000259" key="2">
    <source>
        <dbReference type="Pfam" id="PF17761"/>
    </source>
</evidence>
<dbReference type="Proteomes" id="UP000252884">
    <property type="component" value="Unassembled WGS sequence"/>
</dbReference>
<evidence type="ECO:0000259" key="1">
    <source>
        <dbReference type="Pfam" id="PF06250"/>
    </source>
</evidence>
<dbReference type="EMBL" id="QPJK01000004">
    <property type="protein sequence ID" value="RCW71746.1"/>
    <property type="molecule type" value="Genomic_DNA"/>
</dbReference>
<dbReference type="GO" id="GO:0003676">
    <property type="term" value="F:nucleic acid binding"/>
    <property type="evidence" value="ECO:0007669"/>
    <property type="project" value="InterPro"/>
</dbReference>
<dbReference type="AlphaFoldDB" id="A0A368XX82"/>
<dbReference type="InterPro" id="IPR041527">
    <property type="entry name" value="YhcG_N"/>
</dbReference>
<protein>
    <submittedName>
        <fullName evidence="3">Putative nuclease of restriction endonuclease-like (RecB) superfamily</fullName>
    </submittedName>
</protein>
<proteinExistence type="predicted"/>
<evidence type="ECO:0000313" key="3">
    <source>
        <dbReference type="EMBL" id="RCW71746.1"/>
    </source>
</evidence>
<dbReference type="Gene3D" id="3.40.1350.10">
    <property type="match status" value="1"/>
</dbReference>
<dbReference type="InterPro" id="IPR009362">
    <property type="entry name" value="YhcG_C"/>
</dbReference>
<dbReference type="PANTHER" id="PTHR30547">
    <property type="entry name" value="UNCHARACTERIZED PROTEIN YHCG-RELATED"/>
    <property type="match status" value="1"/>
</dbReference>
<accession>A0A368XX82</accession>
<dbReference type="Pfam" id="PF06250">
    <property type="entry name" value="YhcG_C"/>
    <property type="match status" value="1"/>
</dbReference>
<dbReference type="RefSeq" id="WP_114468925.1">
    <property type="nucleotide sequence ID" value="NZ_QPJK01000004.1"/>
</dbReference>
<dbReference type="InterPro" id="IPR011856">
    <property type="entry name" value="tRNA_endonuc-like_dom_sf"/>
</dbReference>
<comment type="caution">
    <text evidence="3">The sequence shown here is derived from an EMBL/GenBank/DDBJ whole genome shotgun (WGS) entry which is preliminary data.</text>
</comment>
<keyword evidence="3" id="KW-0255">Endonuclease</keyword>
<sequence>MTEITRHTDYRQALAAIKQRIQTSQTRAVLAVNAELLSLYWDIGRQLDVLQRERAWGSAVVEQMALDLQATYPGMKGFSRTSLFAMRQFYAFFSPQFEIVPQPVGQIPWGHVRTLLSKVKSVDQVLLYAQACTEHGWSRTVLEWQIAQRFHERAGQAVGNFAKTLPAPQSELVQQSLKDPYVFDFLTLAPQAVERDIENQLVAQITRFLLELGKGFAFLGRQYPLVVNDRDYFLDLLFYHARLKCYVVIELKAGAFKPEYVGKLNFYLSAVDDQLRAADDQPTIGLILCKDKDKLDVEYALRDIHKPMGVSSFITKDIPLSVQSQLPTVEEIETELTALIQDGEKAPDA</sequence>
<reference evidence="3 4" key="1">
    <citation type="submission" date="2018-07" db="EMBL/GenBank/DDBJ databases">
        <title>Genomic Encyclopedia of Type Strains, Phase IV (KMG-IV): sequencing the most valuable type-strain genomes for metagenomic binning, comparative biology and taxonomic classification.</title>
        <authorList>
            <person name="Goeker M."/>
        </authorList>
    </citation>
    <scope>NUCLEOTIDE SEQUENCE [LARGE SCALE GENOMIC DNA]</scope>
    <source>
        <strain evidence="3 4">DSM 21634</strain>
    </source>
</reference>
<dbReference type="Pfam" id="PF17761">
    <property type="entry name" value="DUF1016_N"/>
    <property type="match status" value="1"/>
</dbReference>
<feature type="domain" description="YhcG N-terminal" evidence="2">
    <location>
        <begin position="17"/>
        <end position="153"/>
    </location>
</feature>
<evidence type="ECO:0000313" key="4">
    <source>
        <dbReference type="Proteomes" id="UP000252884"/>
    </source>
</evidence>
<dbReference type="OrthoDB" id="9801263at2"/>
<name>A0A368XX82_9BURK</name>